<proteinExistence type="predicted"/>
<dbReference type="EMBL" id="JAOYFB010000041">
    <property type="protein sequence ID" value="KAK4045251.1"/>
    <property type="molecule type" value="Genomic_DNA"/>
</dbReference>
<name>A0ABR0B9J8_9CRUS</name>
<evidence type="ECO:0000313" key="1">
    <source>
        <dbReference type="EMBL" id="KAK4045251.1"/>
    </source>
</evidence>
<feature type="non-terminal residue" evidence="1">
    <location>
        <position position="148"/>
    </location>
</feature>
<comment type="caution">
    <text evidence="1">The sequence shown here is derived from an EMBL/GenBank/DDBJ whole genome shotgun (WGS) entry which is preliminary data.</text>
</comment>
<sequence length="148" mass="15898">AGRKHSRDPTVTIGDLPIQVGHVEVVIPGRRCITDPIEAGPAPRVLHAKELELGGRLDGGVEELAVGDRFARLEHRSVRELHLVVEAEGHVPAGAPGAPLRELFGAEHRAGERVEVDVPPEDRRRLIVERLLDADLESAAPFSSVGCG</sequence>
<feature type="non-terminal residue" evidence="1">
    <location>
        <position position="1"/>
    </location>
</feature>
<dbReference type="Proteomes" id="UP001234178">
    <property type="component" value="Unassembled WGS sequence"/>
</dbReference>
<evidence type="ECO:0000313" key="2">
    <source>
        <dbReference type="Proteomes" id="UP001234178"/>
    </source>
</evidence>
<reference evidence="1 2" key="1">
    <citation type="journal article" date="2023" name="Nucleic Acids Res.">
        <title>The hologenome of Daphnia magna reveals possible DNA methylation and microbiome-mediated evolution of the host genome.</title>
        <authorList>
            <person name="Chaturvedi A."/>
            <person name="Li X."/>
            <person name="Dhandapani V."/>
            <person name="Marshall H."/>
            <person name="Kissane S."/>
            <person name="Cuenca-Cambronero M."/>
            <person name="Asole G."/>
            <person name="Calvet F."/>
            <person name="Ruiz-Romero M."/>
            <person name="Marangio P."/>
            <person name="Guigo R."/>
            <person name="Rago D."/>
            <person name="Mirbahai L."/>
            <person name="Eastwood N."/>
            <person name="Colbourne J.K."/>
            <person name="Zhou J."/>
            <person name="Mallon E."/>
            <person name="Orsini L."/>
        </authorList>
    </citation>
    <scope>NUCLEOTIDE SEQUENCE [LARGE SCALE GENOMIC DNA]</scope>
    <source>
        <strain evidence="1">LRV0_1</strain>
    </source>
</reference>
<organism evidence="1 2">
    <name type="scientific">Daphnia magna</name>
    <dbReference type="NCBI Taxonomy" id="35525"/>
    <lineage>
        <taxon>Eukaryota</taxon>
        <taxon>Metazoa</taxon>
        <taxon>Ecdysozoa</taxon>
        <taxon>Arthropoda</taxon>
        <taxon>Crustacea</taxon>
        <taxon>Branchiopoda</taxon>
        <taxon>Diplostraca</taxon>
        <taxon>Cladocera</taxon>
        <taxon>Anomopoda</taxon>
        <taxon>Daphniidae</taxon>
        <taxon>Daphnia</taxon>
    </lineage>
</organism>
<accession>A0ABR0B9J8</accession>
<keyword evidence="2" id="KW-1185">Reference proteome</keyword>
<protein>
    <submittedName>
        <fullName evidence="1">Uncharacterized protein</fullName>
    </submittedName>
</protein>
<gene>
    <name evidence="1" type="ORF">OUZ56_032660</name>
</gene>